<dbReference type="Proteomes" id="UP000814140">
    <property type="component" value="Unassembled WGS sequence"/>
</dbReference>
<protein>
    <submittedName>
        <fullName evidence="1">Uncharacterized protein</fullName>
    </submittedName>
</protein>
<reference evidence="1" key="2">
    <citation type="journal article" date="2022" name="New Phytol.">
        <title>Evolutionary transition to the ectomycorrhizal habit in the genomes of a hyperdiverse lineage of mushroom-forming fungi.</title>
        <authorList>
            <person name="Looney B."/>
            <person name="Miyauchi S."/>
            <person name="Morin E."/>
            <person name="Drula E."/>
            <person name="Courty P.E."/>
            <person name="Kohler A."/>
            <person name="Kuo A."/>
            <person name="LaButti K."/>
            <person name="Pangilinan J."/>
            <person name="Lipzen A."/>
            <person name="Riley R."/>
            <person name="Andreopoulos W."/>
            <person name="He G."/>
            <person name="Johnson J."/>
            <person name="Nolan M."/>
            <person name="Tritt A."/>
            <person name="Barry K.W."/>
            <person name="Grigoriev I.V."/>
            <person name="Nagy L.G."/>
            <person name="Hibbett D."/>
            <person name="Henrissat B."/>
            <person name="Matheny P.B."/>
            <person name="Labbe J."/>
            <person name="Martin F.M."/>
        </authorList>
    </citation>
    <scope>NUCLEOTIDE SEQUENCE</scope>
    <source>
        <strain evidence="1">HHB10654</strain>
    </source>
</reference>
<evidence type="ECO:0000313" key="1">
    <source>
        <dbReference type="EMBL" id="KAI0063944.1"/>
    </source>
</evidence>
<evidence type="ECO:0000313" key="2">
    <source>
        <dbReference type="Proteomes" id="UP000814140"/>
    </source>
</evidence>
<name>A0ACB8T5G6_9AGAM</name>
<proteinExistence type="predicted"/>
<keyword evidence="2" id="KW-1185">Reference proteome</keyword>
<sequence length="456" mass="48094">MQAVSTLLLLLPTALAATAPTFKAPSAGPLVASPNYVGTSNSTLPKPTIVPGKHFDRFIQIWIENTDYASAASTAAFSDLAKQGIALNSYYAVTHPSQPNYLAAAGGDFWGLSDDNLYNIPSNISTIVDLLEEKNISWVSYQESMPTDGYAGFNFTSNNYLNSSAPPYTYYVRKHNPTIIYDSVAEVPSRAALHRNFNDFAADVNASALPQWVFITPNLVNDAHDTTIDFAGQWVDYFLLPLLNDTRFNDNKTLILLTFDETETYTVNNQIYSLLLGGAVPENLRGTTDNTYYTHYSSLSTVENNWSLGSLGRGDTNKTLNNVYSVVASTTGYVNNNITGAAIPFTNATGTIPGPLNAELYVPFTAPDVNAVGAGGGKVFVAPSLNVNFTAAAAPAPVNLTALGQTVPAAGPINGTSSGSGSAPAPTASGKSGAMRVEVAAAGILAALVGTAALFL</sequence>
<gene>
    <name evidence="1" type="ORF">BV25DRAFT_1990488</name>
</gene>
<dbReference type="EMBL" id="MU277201">
    <property type="protein sequence ID" value="KAI0063944.1"/>
    <property type="molecule type" value="Genomic_DNA"/>
</dbReference>
<reference evidence="1" key="1">
    <citation type="submission" date="2021-03" db="EMBL/GenBank/DDBJ databases">
        <authorList>
            <consortium name="DOE Joint Genome Institute"/>
            <person name="Ahrendt S."/>
            <person name="Looney B.P."/>
            <person name="Miyauchi S."/>
            <person name="Morin E."/>
            <person name="Drula E."/>
            <person name="Courty P.E."/>
            <person name="Chicoki N."/>
            <person name="Fauchery L."/>
            <person name="Kohler A."/>
            <person name="Kuo A."/>
            <person name="Labutti K."/>
            <person name="Pangilinan J."/>
            <person name="Lipzen A."/>
            <person name="Riley R."/>
            <person name="Andreopoulos W."/>
            <person name="He G."/>
            <person name="Johnson J."/>
            <person name="Barry K.W."/>
            <person name="Grigoriev I.V."/>
            <person name="Nagy L."/>
            <person name="Hibbett D."/>
            <person name="Henrissat B."/>
            <person name="Matheny P.B."/>
            <person name="Labbe J."/>
            <person name="Martin F."/>
        </authorList>
    </citation>
    <scope>NUCLEOTIDE SEQUENCE</scope>
    <source>
        <strain evidence="1">HHB10654</strain>
    </source>
</reference>
<accession>A0ACB8T5G6</accession>
<comment type="caution">
    <text evidence="1">The sequence shown here is derived from an EMBL/GenBank/DDBJ whole genome shotgun (WGS) entry which is preliminary data.</text>
</comment>
<organism evidence="1 2">
    <name type="scientific">Artomyces pyxidatus</name>
    <dbReference type="NCBI Taxonomy" id="48021"/>
    <lineage>
        <taxon>Eukaryota</taxon>
        <taxon>Fungi</taxon>
        <taxon>Dikarya</taxon>
        <taxon>Basidiomycota</taxon>
        <taxon>Agaricomycotina</taxon>
        <taxon>Agaricomycetes</taxon>
        <taxon>Russulales</taxon>
        <taxon>Auriscalpiaceae</taxon>
        <taxon>Artomyces</taxon>
    </lineage>
</organism>